<feature type="region of interest" description="Disordered" evidence="1">
    <location>
        <begin position="242"/>
        <end position="262"/>
    </location>
</feature>
<evidence type="ECO:0000313" key="3">
    <source>
        <dbReference type="EMBL" id="NYJ37630.1"/>
    </source>
</evidence>
<reference evidence="3 4" key="1">
    <citation type="submission" date="2020-07" db="EMBL/GenBank/DDBJ databases">
        <title>Sequencing the genomes of 1000 actinobacteria strains.</title>
        <authorList>
            <person name="Klenk H.-P."/>
        </authorList>
    </citation>
    <scope>NUCLEOTIDE SEQUENCE [LARGE SCALE GENOMIC DNA]</scope>
    <source>
        <strain evidence="3 4">DSM 44442</strain>
    </source>
</reference>
<dbReference type="RefSeq" id="WP_179828510.1">
    <property type="nucleotide sequence ID" value="NZ_JACCFS010000001.1"/>
</dbReference>
<sequence>MTSRTEAHGLHHIGHLVHDLGSAADLYRRMGFTVPTPAFPALAPAPGEPPRPVGAGNTRLELADAFLELVGVAAEDHPGPGVEITPLEVPDHALAAVSAAVAGTARRLAERLETGEGLHVLVWETGDADGEARRLDRLGIGHGGVQRLRRPGGDGGVPVGYLEVDPDAPEARLAAAEPTPGRAAAVHPNGAIALVGAVMCVPPGALAETEARYERCLDRTARTRGAERVFDLGPAEIALVERSAAEPSGSGPRRPAPPSPALTSVTVSVADQHAVGARLADQGIPARAAADGALSVGPRWAHGAELRFRGV</sequence>
<accession>A0A7Z0EUM1</accession>
<protein>
    <recommendedName>
        <fullName evidence="2">Glyoxalase-like domain-containing protein</fullName>
    </recommendedName>
</protein>
<dbReference type="AlphaFoldDB" id="A0A7Z0EUM1"/>
<dbReference type="Proteomes" id="UP000572051">
    <property type="component" value="Unassembled WGS sequence"/>
</dbReference>
<comment type="caution">
    <text evidence="3">The sequence shown here is derived from an EMBL/GenBank/DDBJ whole genome shotgun (WGS) entry which is preliminary data.</text>
</comment>
<dbReference type="SUPFAM" id="SSF54593">
    <property type="entry name" value="Glyoxalase/Bleomycin resistance protein/Dihydroxybiphenyl dioxygenase"/>
    <property type="match status" value="1"/>
</dbReference>
<dbReference type="InterPro" id="IPR029068">
    <property type="entry name" value="Glyas_Bleomycin-R_OHBP_Dase"/>
</dbReference>
<proteinExistence type="predicted"/>
<gene>
    <name evidence="3" type="ORF">HNR10_005511</name>
</gene>
<organism evidence="3 4">
    <name type="scientific">Nocardiopsis aegyptia</name>
    <dbReference type="NCBI Taxonomy" id="220378"/>
    <lineage>
        <taxon>Bacteria</taxon>
        <taxon>Bacillati</taxon>
        <taxon>Actinomycetota</taxon>
        <taxon>Actinomycetes</taxon>
        <taxon>Streptosporangiales</taxon>
        <taxon>Nocardiopsidaceae</taxon>
        <taxon>Nocardiopsis</taxon>
    </lineage>
</organism>
<evidence type="ECO:0000313" key="4">
    <source>
        <dbReference type="Proteomes" id="UP000572051"/>
    </source>
</evidence>
<dbReference type="Pfam" id="PF13468">
    <property type="entry name" value="Glyoxalase_3"/>
    <property type="match status" value="1"/>
</dbReference>
<dbReference type="Gene3D" id="3.10.180.10">
    <property type="entry name" value="2,3-Dihydroxybiphenyl 1,2-Dioxygenase, domain 1"/>
    <property type="match status" value="1"/>
</dbReference>
<keyword evidence="4" id="KW-1185">Reference proteome</keyword>
<dbReference type="EMBL" id="JACCFS010000001">
    <property type="protein sequence ID" value="NYJ37630.1"/>
    <property type="molecule type" value="Genomic_DNA"/>
</dbReference>
<name>A0A7Z0EUM1_9ACTN</name>
<evidence type="ECO:0000256" key="1">
    <source>
        <dbReference type="SAM" id="MobiDB-lite"/>
    </source>
</evidence>
<feature type="domain" description="Glyoxalase-like" evidence="2">
    <location>
        <begin position="10"/>
        <end position="210"/>
    </location>
</feature>
<dbReference type="InterPro" id="IPR025870">
    <property type="entry name" value="Glyoxalase-like_dom"/>
</dbReference>
<evidence type="ECO:0000259" key="2">
    <source>
        <dbReference type="Pfam" id="PF13468"/>
    </source>
</evidence>